<proteinExistence type="predicted"/>
<protein>
    <submittedName>
        <fullName evidence="4">Arginyl-tRNA synthetase</fullName>
    </submittedName>
</protein>
<sequence>MSSSQLLPSVLPSRPAVTDVATTPEDLIAAQRRARVTSPKECRIYMFIAELAHLTYFRTPLFICAFTGCNRLFPSRDRLMTHRKRDHQNSEETDRIITWNE</sequence>
<dbReference type="AlphaFoldDB" id="A0AAW0EIJ2"/>
<feature type="region of interest" description="Disordered" evidence="2">
    <location>
        <begin position="82"/>
        <end position="101"/>
    </location>
</feature>
<evidence type="ECO:0000313" key="4">
    <source>
        <dbReference type="EMBL" id="KAK7064378.1"/>
    </source>
</evidence>
<dbReference type="Proteomes" id="UP001362999">
    <property type="component" value="Unassembled WGS sequence"/>
</dbReference>
<keyword evidence="1" id="KW-0863">Zinc-finger</keyword>
<dbReference type="InterPro" id="IPR013087">
    <property type="entry name" value="Znf_C2H2_type"/>
</dbReference>
<keyword evidence="1" id="KW-0862">Zinc</keyword>
<dbReference type="PROSITE" id="PS50157">
    <property type="entry name" value="ZINC_FINGER_C2H2_2"/>
    <property type="match status" value="1"/>
</dbReference>
<feature type="domain" description="C2H2-type" evidence="3">
    <location>
        <begin position="62"/>
        <end position="92"/>
    </location>
</feature>
<dbReference type="GO" id="GO:0008270">
    <property type="term" value="F:zinc ion binding"/>
    <property type="evidence" value="ECO:0007669"/>
    <property type="project" value="UniProtKB-KW"/>
</dbReference>
<keyword evidence="5" id="KW-1185">Reference proteome</keyword>
<evidence type="ECO:0000313" key="5">
    <source>
        <dbReference type="Proteomes" id="UP001362999"/>
    </source>
</evidence>
<evidence type="ECO:0000256" key="1">
    <source>
        <dbReference type="PROSITE-ProRule" id="PRU00042"/>
    </source>
</evidence>
<keyword evidence="1" id="KW-0479">Metal-binding</keyword>
<accession>A0AAW0EIJ2</accession>
<comment type="caution">
    <text evidence="4">The sequence shown here is derived from an EMBL/GenBank/DDBJ whole genome shotgun (WGS) entry which is preliminary data.</text>
</comment>
<gene>
    <name evidence="4" type="ORF">R3P38DRAFT_3165407</name>
</gene>
<name>A0AAW0EIJ2_9AGAR</name>
<organism evidence="4 5">
    <name type="scientific">Favolaschia claudopus</name>
    <dbReference type="NCBI Taxonomy" id="2862362"/>
    <lineage>
        <taxon>Eukaryota</taxon>
        <taxon>Fungi</taxon>
        <taxon>Dikarya</taxon>
        <taxon>Basidiomycota</taxon>
        <taxon>Agaricomycotina</taxon>
        <taxon>Agaricomycetes</taxon>
        <taxon>Agaricomycetidae</taxon>
        <taxon>Agaricales</taxon>
        <taxon>Marasmiineae</taxon>
        <taxon>Mycenaceae</taxon>
        <taxon>Favolaschia</taxon>
    </lineage>
</organism>
<evidence type="ECO:0000259" key="3">
    <source>
        <dbReference type="PROSITE" id="PS50157"/>
    </source>
</evidence>
<reference evidence="4 5" key="1">
    <citation type="journal article" date="2024" name="J Genomics">
        <title>Draft genome sequencing and assembly of Favolaschia claudopus CIRM-BRFM 2984 isolated from oak limbs.</title>
        <authorList>
            <person name="Navarro D."/>
            <person name="Drula E."/>
            <person name="Chaduli D."/>
            <person name="Cazenave R."/>
            <person name="Ahrendt S."/>
            <person name="Wang J."/>
            <person name="Lipzen A."/>
            <person name="Daum C."/>
            <person name="Barry K."/>
            <person name="Grigoriev I.V."/>
            <person name="Favel A."/>
            <person name="Rosso M.N."/>
            <person name="Martin F."/>
        </authorList>
    </citation>
    <scope>NUCLEOTIDE SEQUENCE [LARGE SCALE GENOMIC DNA]</scope>
    <source>
        <strain evidence="4 5">CIRM-BRFM 2984</strain>
    </source>
</reference>
<evidence type="ECO:0000256" key="2">
    <source>
        <dbReference type="SAM" id="MobiDB-lite"/>
    </source>
</evidence>
<dbReference type="PROSITE" id="PS00028">
    <property type="entry name" value="ZINC_FINGER_C2H2_1"/>
    <property type="match status" value="1"/>
</dbReference>
<dbReference type="EMBL" id="JAWWNJ010000001">
    <property type="protein sequence ID" value="KAK7064378.1"/>
    <property type="molecule type" value="Genomic_DNA"/>
</dbReference>